<comment type="similarity">
    <text evidence="1">Belongs to the transferase hexapeptide repeat family.</text>
</comment>
<evidence type="ECO:0000256" key="1">
    <source>
        <dbReference type="ARBA" id="ARBA00007274"/>
    </source>
</evidence>
<dbReference type="EMBL" id="JQBW01000010">
    <property type="protein sequence ID" value="KRN58652.1"/>
    <property type="molecule type" value="Genomic_DNA"/>
</dbReference>
<evidence type="ECO:0000259" key="3">
    <source>
        <dbReference type="SMART" id="SM01266"/>
    </source>
</evidence>
<dbReference type="GO" id="GO:0016407">
    <property type="term" value="F:acetyltransferase activity"/>
    <property type="evidence" value="ECO:0007669"/>
    <property type="project" value="InterPro"/>
</dbReference>
<dbReference type="AlphaFoldDB" id="A0A0R2I8H7"/>
<proteinExistence type="inferred from homology"/>
<name>A0A0R2I8H7_9LACO</name>
<dbReference type="GO" id="GO:0008374">
    <property type="term" value="F:O-acyltransferase activity"/>
    <property type="evidence" value="ECO:0007669"/>
    <property type="project" value="TreeGrafter"/>
</dbReference>
<organism evidence="4 5">
    <name type="scientific">Limosilactobacillus secaliphilus</name>
    <dbReference type="NCBI Taxonomy" id="396268"/>
    <lineage>
        <taxon>Bacteria</taxon>
        <taxon>Bacillati</taxon>
        <taxon>Bacillota</taxon>
        <taxon>Bacilli</taxon>
        <taxon>Lactobacillales</taxon>
        <taxon>Lactobacillaceae</taxon>
        <taxon>Limosilactobacillus</taxon>
    </lineage>
</organism>
<dbReference type="PANTHER" id="PTHR23416:SF23">
    <property type="entry name" value="ACETYLTRANSFERASE C18B11.09C-RELATED"/>
    <property type="match status" value="1"/>
</dbReference>
<gene>
    <name evidence="4" type="ORF">IV45_GL001104</name>
</gene>
<dbReference type="PATRIC" id="fig|396268.3.peg.1116"/>
<dbReference type="InterPro" id="IPR024688">
    <property type="entry name" value="Mac_dom"/>
</dbReference>
<dbReference type="SMART" id="SM01266">
    <property type="entry name" value="Mac"/>
    <property type="match status" value="1"/>
</dbReference>
<evidence type="ECO:0000313" key="5">
    <source>
        <dbReference type="Proteomes" id="UP000050934"/>
    </source>
</evidence>
<keyword evidence="2 4" id="KW-0808">Transferase</keyword>
<dbReference type="OrthoDB" id="9812571at2"/>
<dbReference type="PANTHER" id="PTHR23416">
    <property type="entry name" value="SIALIC ACID SYNTHASE-RELATED"/>
    <property type="match status" value="1"/>
</dbReference>
<evidence type="ECO:0000256" key="2">
    <source>
        <dbReference type="ARBA" id="ARBA00022679"/>
    </source>
</evidence>
<dbReference type="Gene3D" id="2.160.10.10">
    <property type="entry name" value="Hexapeptide repeat proteins"/>
    <property type="match status" value="1"/>
</dbReference>
<dbReference type="InterPro" id="IPR001451">
    <property type="entry name" value="Hexapep"/>
</dbReference>
<dbReference type="InterPro" id="IPR011004">
    <property type="entry name" value="Trimer_LpxA-like_sf"/>
</dbReference>
<dbReference type="RefSeq" id="WP_057742357.1">
    <property type="nucleotide sequence ID" value="NZ_JQBW01000010.1"/>
</dbReference>
<dbReference type="Pfam" id="PF12464">
    <property type="entry name" value="Mac"/>
    <property type="match status" value="1"/>
</dbReference>
<dbReference type="InterPro" id="IPR051159">
    <property type="entry name" value="Hexapeptide_acetyltransf"/>
</dbReference>
<keyword evidence="5" id="KW-1185">Reference proteome</keyword>
<evidence type="ECO:0000313" key="4">
    <source>
        <dbReference type="EMBL" id="KRN58652.1"/>
    </source>
</evidence>
<dbReference type="SUPFAM" id="SSF51161">
    <property type="entry name" value="Trimeric LpxA-like enzymes"/>
    <property type="match status" value="1"/>
</dbReference>
<dbReference type="Proteomes" id="UP000050934">
    <property type="component" value="Unassembled WGS sequence"/>
</dbReference>
<sequence>MTELEKLQAHKRFVFNDPEIMNIKRHAAHLAQQFNQISEEEPEKQAAMARQILGAAGDDLTIHHGFNFDNGKNIKVGDHFVADYNVTIEDTAEVTIGNNVYIGPNVGIYTMNMLGTAGARRRHEARVKPVTIGNDVWICGHATIRPGVKIGDNAIVAAGAVVVHDVPSNTMVAGVPAEVVQPLSKGNLN</sequence>
<comment type="caution">
    <text evidence="4">The sequence shown here is derived from an EMBL/GenBank/DDBJ whole genome shotgun (WGS) entry which is preliminary data.</text>
</comment>
<feature type="domain" description="Maltose/galactoside acetyltransferase" evidence="3">
    <location>
        <begin position="4"/>
        <end position="58"/>
    </location>
</feature>
<dbReference type="STRING" id="396268.IV45_GL001104"/>
<reference evidence="4 5" key="1">
    <citation type="journal article" date="2015" name="Genome Announc.">
        <title>Expanding the biotechnology potential of lactobacilli through comparative genomics of 213 strains and associated genera.</title>
        <authorList>
            <person name="Sun Z."/>
            <person name="Harris H.M."/>
            <person name="McCann A."/>
            <person name="Guo C."/>
            <person name="Argimon S."/>
            <person name="Zhang W."/>
            <person name="Yang X."/>
            <person name="Jeffery I.B."/>
            <person name="Cooney J.C."/>
            <person name="Kagawa T.F."/>
            <person name="Liu W."/>
            <person name="Song Y."/>
            <person name="Salvetti E."/>
            <person name="Wrobel A."/>
            <person name="Rasinkangas P."/>
            <person name="Parkhill J."/>
            <person name="Rea M.C."/>
            <person name="O'Sullivan O."/>
            <person name="Ritari J."/>
            <person name="Douillard F.P."/>
            <person name="Paul Ross R."/>
            <person name="Yang R."/>
            <person name="Briner A.E."/>
            <person name="Felis G.E."/>
            <person name="de Vos W.M."/>
            <person name="Barrangou R."/>
            <person name="Klaenhammer T.R."/>
            <person name="Caufield P.W."/>
            <person name="Cui Y."/>
            <person name="Zhang H."/>
            <person name="O'Toole P.W."/>
        </authorList>
    </citation>
    <scope>NUCLEOTIDE SEQUENCE [LARGE SCALE GENOMIC DNA]</scope>
    <source>
        <strain evidence="4 5">DSM 17896</strain>
    </source>
</reference>
<dbReference type="Pfam" id="PF00132">
    <property type="entry name" value="Hexapep"/>
    <property type="match status" value="1"/>
</dbReference>
<accession>A0A0R2I8H7</accession>
<protein>
    <submittedName>
        <fullName evidence="4">Maltose O-acetyltransferase</fullName>
    </submittedName>
</protein>